<dbReference type="PANTHER" id="PTHR21422">
    <property type="entry name" value="RAB3 GTPASE-ACTIVATING PROTEIN CATALYTIC SUBUNIT"/>
    <property type="match status" value="1"/>
</dbReference>
<dbReference type="AlphaFoldDB" id="A0AAN0IVU0"/>
<protein>
    <submittedName>
        <fullName evidence="1">Uncharacterized protein</fullName>
    </submittedName>
</protein>
<keyword evidence="2" id="KW-1185">Reference proteome</keyword>
<dbReference type="InterPro" id="IPR045700">
    <property type="entry name" value="Rab3GAP1"/>
</dbReference>
<reference evidence="1" key="2">
    <citation type="submission" date="2024-06" db="UniProtKB">
        <authorList>
            <consortium name="EnsemblMetazoa"/>
        </authorList>
    </citation>
    <scope>IDENTIFICATION</scope>
</reference>
<dbReference type="GO" id="GO:0005096">
    <property type="term" value="F:GTPase activator activity"/>
    <property type="evidence" value="ECO:0007669"/>
    <property type="project" value="InterPro"/>
</dbReference>
<gene>
    <name evidence="1" type="primary">109580343</name>
</gene>
<dbReference type="KEGG" id="aqu:109580343"/>
<evidence type="ECO:0000313" key="1">
    <source>
        <dbReference type="EnsemblMetazoa" id="XP_019848930.1"/>
    </source>
</evidence>
<dbReference type="EnsemblMetazoa" id="XM_019993370.1">
    <property type="protein sequence ID" value="XP_019848929.1"/>
    <property type="gene ID" value="LOC109580343"/>
</dbReference>
<dbReference type="Proteomes" id="UP000007879">
    <property type="component" value="Unassembled WGS sequence"/>
</dbReference>
<name>A0AAN0IVU0_AMPQE</name>
<sequence length="237" mass="26827">MPPRGKVLSPPLKTYCNSGASLHPLIQQILVIGHSIGSQRSSLMLDIISMLASTCLVRRNNRQSDEDWPDAMVHMMDSSSDFPPRAHHHISRWYGVDQFILISPDEKSHAISSEAQSKLLLSSISLAVANTGCTLPIFIQIQKNWRHMFSGQCEGCGLRTCFEMIHLRHIPPHFSHLSGLLNLFQSKLTNIRHWNVEDWPVNPLSSGDGSDSFLILPVQEQVLILYRRFIFVLFGLY</sequence>
<proteinExistence type="predicted"/>
<accession>A0AAN0IVU0</accession>
<evidence type="ECO:0000313" key="2">
    <source>
        <dbReference type="Proteomes" id="UP000007879"/>
    </source>
</evidence>
<dbReference type="EnsemblMetazoa" id="XM_019993371.1">
    <property type="protein sequence ID" value="XP_019848930.1"/>
    <property type="gene ID" value="LOC109580343"/>
</dbReference>
<dbReference type="PANTHER" id="PTHR21422:SF9">
    <property type="entry name" value="RAB3 GTPASE-ACTIVATING PROTEIN CATALYTIC SUBUNIT"/>
    <property type="match status" value="1"/>
</dbReference>
<reference evidence="2" key="1">
    <citation type="journal article" date="2010" name="Nature">
        <title>The Amphimedon queenslandica genome and the evolution of animal complexity.</title>
        <authorList>
            <person name="Srivastava M."/>
            <person name="Simakov O."/>
            <person name="Chapman J."/>
            <person name="Fahey B."/>
            <person name="Gauthier M.E."/>
            <person name="Mitros T."/>
            <person name="Richards G.S."/>
            <person name="Conaco C."/>
            <person name="Dacre M."/>
            <person name="Hellsten U."/>
            <person name="Larroux C."/>
            <person name="Putnam N.H."/>
            <person name="Stanke M."/>
            <person name="Adamska M."/>
            <person name="Darling A."/>
            <person name="Degnan S.M."/>
            <person name="Oakley T.H."/>
            <person name="Plachetzki D.C."/>
            <person name="Zhai Y."/>
            <person name="Adamski M."/>
            <person name="Calcino A."/>
            <person name="Cummins S.F."/>
            <person name="Goodstein D.M."/>
            <person name="Harris C."/>
            <person name="Jackson D.J."/>
            <person name="Leys S.P."/>
            <person name="Shu S."/>
            <person name="Woodcroft B.J."/>
            <person name="Vervoort M."/>
            <person name="Kosik K.S."/>
            <person name="Manning G."/>
            <person name="Degnan B.M."/>
            <person name="Rokhsar D.S."/>
        </authorList>
    </citation>
    <scope>NUCLEOTIDE SEQUENCE [LARGE SCALE GENOMIC DNA]</scope>
</reference>
<organism evidence="1 2">
    <name type="scientific">Amphimedon queenslandica</name>
    <name type="common">Sponge</name>
    <dbReference type="NCBI Taxonomy" id="400682"/>
    <lineage>
        <taxon>Eukaryota</taxon>
        <taxon>Metazoa</taxon>
        <taxon>Porifera</taxon>
        <taxon>Demospongiae</taxon>
        <taxon>Heteroscleromorpha</taxon>
        <taxon>Haplosclerida</taxon>
        <taxon>Niphatidae</taxon>
        <taxon>Amphimedon</taxon>
    </lineage>
</organism>